<dbReference type="STRING" id="1802481.A2W13_00985"/>
<keyword evidence="2" id="KW-0472">Membrane</keyword>
<gene>
    <name evidence="5" type="ORF">A2W13_00985</name>
</gene>
<organism evidence="5 6">
    <name type="scientific">Candidatus Woesebacteria bacterium RBG_16_36_11</name>
    <dbReference type="NCBI Taxonomy" id="1802481"/>
    <lineage>
        <taxon>Bacteria</taxon>
        <taxon>Candidatus Woeseibacteriota</taxon>
    </lineage>
</organism>
<dbReference type="InterPro" id="IPR001322">
    <property type="entry name" value="Lamin_tail_dom"/>
</dbReference>
<feature type="signal peptide" evidence="3">
    <location>
        <begin position="1"/>
        <end position="25"/>
    </location>
</feature>
<protein>
    <recommendedName>
        <fullName evidence="4">LTD domain-containing protein</fullName>
    </recommendedName>
</protein>
<feature type="chain" id="PRO_5009533726" description="LTD domain-containing protein" evidence="3">
    <location>
        <begin position="26"/>
        <end position="304"/>
    </location>
</feature>
<evidence type="ECO:0000313" key="6">
    <source>
        <dbReference type="Proteomes" id="UP000178533"/>
    </source>
</evidence>
<name>A0A1F7X8D6_9BACT</name>
<feature type="compositionally biased region" description="Low complexity" evidence="1">
    <location>
        <begin position="194"/>
        <end position="206"/>
    </location>
</feature>
<evidence type="ECO:0000313" key="5">
    <source>
        <dbReference type="EMBL" id="OGM11287.1"/>
    </source>
</evidence>
<accession>A0A1F7X8D6</accession>
<feature type="domain" description="LTD" evidence="4">
    <location>
        <begin position="24"/>
        <end position="110"/>
    </location>
</feature>
<dbReference type="Gene3D" id="2.60.40.1260">
    <property type="entry name" value="Lamin Tail domain"/>
    <property type="match status" value="1"/>
</dbReference>
<feature type="compositionally biased region" description="Basic and acidic residues" evidence="1">
    <location>
        <begin position="154"/>
        <end position="164"/>
    </location>
</feature>
<dbReference type="SUPFAM" id="SSF74853">
    <property type="entry name" value="Lamin A/C globular tail domain"/>
    <property type="match status" value="1"/>
</dbReference>
<evidence type="ECO:0000256" key="3">
    <source>
        <dbReference type="SAM" id="SignalP"/>
    </source>
</evidence>
<keyword evidence="2" id="KW-1133">Transmembrane helix</keyword>
<keyword evidence="2" id="KW-0812">Transmembrane</keyword>
<evidence type="ECO:0000256" key="1">
    <source>
        <dbReference type="SAM" id="MobiDB-lite"/>
    </source>
</evidence>
<dbReference type="InterPro" id="IPR036415">
    <property type="entry name" value="Lamin_tail_dom_sf"/>
</dbReference>
<dbReference type="Proteomes" id="UP000178533">
    <property type="component" value="Unassembled WGS sequence"/>
</dbReference>
<reference evidence="5 6" key="1">
    <citation type="journal article" date="2016" name="Nat. Commun.">
        <title>Thousands of microbial genomes shed light on interconnected biogeochemical processes in an aquifer system.</title>
        <authorList>
            <person name="Anantharaman K."/>
            <person name="Brown C.T."/>
            <person name="Hug L.A."/>
            <person name="Sharon I."/>
            <person name="Castelle C.J."/>
            <person name="Probst A.J."/>
            <person name="Thomas B.C."/>
            <person name="Singh A."/>
            <person name="Wilkins M.J."/>
            <person name="Karaoz U."/>
            <person name="Brodie E.L."/>
            <person name="Williams K.H."/>
            <person name="Hubbard S.S."/>
            <person name="Banfield J.F."/>
        </authorList>
    </citation>
    <scope>NUCLEOTIDE SEQUENCE [LARGE SCALE GENOMIC DNA]</scope>
</reference>
<evidence type="ECO:0000259" key="4">
    <source>
        <dbReference type="Pfam" id="PF00932"/>
    </source>
</evidence>
<feature type="region of interest" description="Disordered" evidence="1">
    <location>
        <begin position="153"/>
        <end position="231"/>
    </location>
</feature>
<keyword evidence="3" id="KW-0732">Signal</keyword>
<proteinExistence type="predicted"/>
<comment type="caution">
    <text evidence="5">The sequence shown here is derived from an EMBL/GenBank/DDBJ whole genome shotgun (WGS) entry which is preliminary data.</text>
</comment>
<sequence length="304" mass="32774">MYNLSIKVFILLISSFFLFPTDVSAQVVINEFSSADTSDWVEIFNNSDSNIDLSNYSLTDGSESGNVKTFMCTLSSKGFLVIDWSNKLNNTGDIIYLRNNEELKDCVSYGDGAGKLCEGRESIDLSVIETNKFGARVTDGTGVWNIVSLATKENPNDRSVRDPSKICFTPTPIPEPTQAPTSAPTSTPTPSPTRTPTSTPTSTPKPTKTPTPKPSIQSSPDVLGDTSTDSSGLSVNEISLGLITPTSTPLIESEKIGKIPPYSYFIAGGGVIFLGLAVYSFFTSRKTSYNNSDGQEENSSKHEI</sequence>
<evidence type="ECO:0000256" key="2">
    <source>
        <dbReference type="SAM" id="Phobius"/>
    </source>
</evidence>
<dbReference type="Pfam" id="PF00932">
    <property type="entry name" value="LTD"/>
    <property type="match status" value="1"/>
</dbReference>
<dbReference type="EMBL" id="MGFT01000028">
    <property type="protein sequence ID" value="OGM11287.1"/>
    <property type="molecule type" value="Genomic_DNA"/>
</dbReference>
<feature type="transmembrane region" description="Helical" evidence="2">
    <location>
        <begin position="262"/>
        <end position="282"/>
    </location>
</feature>
<dbReference type="AlphaFoldDB" id="A0A1F7X8D6"/>